<evidence type="ECO:0000256" key="1">
    <source>
        <dbReference type="SAM" id="MobiDB-lite"/>
    </source>
</evidence>
<comment type="caution">
    <text evidence="3">The sequence shown here is derived from an EMBL/GenBank/DDBJ whole genome shotgun (WGS) entry which is preliminary data.</text>
</comment>
<gene>
    <name evidence="3" type="ORF">IWQ60_006200</name>
</gene>
<evidence type="ECO:0000313" key="3">
    <source>
        <dbReference type="EMBL" id="KAJ1922926.1"/>
    </source>
</evidence>
<feature type="compositionally biased region" description="Polar residues" evidence="1">
    <location>
        <begin position="10"/>
        <end position="24"/>
    </location>
</feature>
<sequence>MNAKARLGSYSPQIPTSAPSTSGSRPLPPRWSVASRPVTPTFDLASLPNAPFERITSELNLHDLLRLSRVSKAVHTRGLTYAKPVVTFTSLGSTTDPITDRTPVDHRMLHHILKGFLRSTAYRTLIIDQLSLVRIGSMGEIYSYRAPVNTFLAETATNYPAKHAPATTDLVTIPAPSCSDELNVHNYAEHFRSQVFGNGDLTHILASLIDNFIPDLHTIHRAVEMIPMDRPVHYERLARKNPVALAIAVGHGPFLIDILSFFYRSIGTESLLKYHEPLDWVTPRSRHFAQTLWLQLLTRDNDLQCDTGQSLFRPRQLKDAFYLLHQGVASHLAEQVLYGLAALGHLKALIMVDRWLRDWAPDLVVLDRQDERYYMAIILIAAFQGNQPKVFEYFLPQYGELKARGLEARLRILRWNVAAQAVPIDAGKQWKCSPPCPRVNTGVIYFNRARRLVCLHYNLP</sequence>
<dbReference type="AlphaFoldDB" id="A0A9W8A4Y1"/>
<proteinExistence type="predicted"/>
<dbReference type="PROSITE" id="PS50181">
    <property type="entry name" value="FBOX"/>
    <property type="match status" value="1"/>
</dbReference>
<name>A0A9W8A4Y1_9FUNG</name>
<dbReference type="EMBL" id="JANBPT010000365">
    <property type="protein sequence ID" value="KAJ1922926.1"/>
    <property type="molecule type" value="Genomic_DNA"/>
</dbReference>
<evidence type="ECO:0000259" key="2">
    <source>
        <dbReference type="PROSITE" id="PS50181"/>
    </source>
</evidence>
<evidence type="ECO:0000313" key="4">
    <source>
        <dbReference type="Proteomes" id="UP001150569"/>
    </source>
</evidence>
<accession>A0A9W8A4Y1</accession>
<feature type="region of interest" description="Disordered" evidence="1">
    <location>
        <begin position="1"/>
        <end position="32"/>
    </location>
</feature>
<dbReference type="InterPro" id="IPR001810">
    <property type="entry name" value="F-box_dom"/>
</dbReference>
<protein>
    <recommendedName>
        <fullName evidence="2">F-box domain-containing protein</fullName>
    </recommendedName>
</protein>
<keyword evidence="4" id="KW-1185">Reference proteome</keyword>
<dbReference type="Proteomes" id="UP001150569">
    <property type="component" value="Unassembled WGS sequence"/>
</dbReference>
<feature type="domain" description="F-box" evidence="2">
    <location>
        <begin position="41"/>
        <end position="91"/>
    </location>
</feature>
<organism evidence="3 4">
    <name type="scientific">Tieghemiomyces parasiticus</name>
    <dbReference type="NCBI Taxonomy" id="78921"/>
    <lineage>
        <taxon>Eukaryota</taxon>
        <taxon>Fungi</taxon>
        <taxon>Fungi incertae sedis</taxon>
        <taxon>Zoopagomycota</taxon>
        <taxon>Kickxellomycotina</taxon>
        <taxon>Dimargaritomycetes</taxon>
        <taxon>Dimargaritales</taxon>
        <taxon>Dimargaritaceae</taxon>
        <taxon>Tieghemiomyces</taxon>
    </lineage>
</organism>
<reference evidence="3" key="1">
    <citation type="submission" date="2022-07" db="EMBL/GenBank/DDBJ databases">
        <title>Phylogenomic reconstructions and comparative analyses of Kickxellomycotina fungi.</title>
        <authorList>
            <person name="Reynolds N.K."/>
            <person name="Stajich J.E."/>
            <person name="Barry K."/>
            <person name="Grigoriev I.V."/>
            <person name="Crous P."/>
            <person name="Smith M.E."/>
        </authorList>
    </citation>
    <scope>NUCLEOTIDE SEQUENCE</scope>
    <source>
        <strain evidence="3">RSA 861</strain>
    </source>
</reference>